<evidence type="ECO:0000256" key="1">
    <source>
        <dbReference type="SAM" id="MobiDB-lite"/>
    </source>
</evidence>
<keyword evidence="2" id="KW-1133">Transmembrane helix</keyword>
<accession>A0AAD6XYZ4</accession>
<dbReference type="AlphaFoldDB" id="A0AAD6XYZ4"/>
<dbReference type="Proteomes" id="UP001222325">
    <property type="component" value="Unassembled WGS sequence"/>
</dbReference>
<organism evidence="3 4">
    <name type="scientific">Mycena belliarum</name>
    <dbReference type="NCBI Taxonomy" id="1033014"/>
    <lineage>
        <taxon>Eukaryota</taxon>
        <taxon>Fungi</taxon>
        <taxon>Dikarya</taxon>
        <taxon>Basidiomycota</taxon>
        <taxon>Agaricomycotina</taxon>
        <taxon>Agaricomycetes</taxon>
        <taxon>Agaricomycetidae</taxon>
        <taxon>Agaricales</taxon>
        <taxon>Marasmiineae</taxon>
        <taxon>Mycenaceae</taxon>
        <taxon>Mycena</taxon>
    </lineage>
</organism>
<keyword evidence="2" id="KW-0472">Membrane</keyword>
<proteinExistence type="predicted"/>
<feature type="transmembrane region" description="Helical" evidence="2">
    <location>
        <begin position="14"/>
        <end position="35"/>
    </location>
</feature>
<gene>
    <name evidence="3" type="ORF">B0H15DRAFT_815230</name>
</gene>
<evidence type="ECO:0000313" key="4">
    <source>
        <dbReference type="Proteomes" id="UP001222325"/>
    </source>
</evidence>
<keyword evidence="2" id="KW-0812">Transmembrane</keyword>
<evidence type="ECO:0008006" key="5">
    <source>
        <dbReference type="Google" id="ProtNLM"/>
    </source>
</evidence>
<comment type="caution">
    <text evidence="3">The sequence shown here is derived from an EMBL/GenBank/DDBJ whole genome shotgun (WGS) entry which is preliminary data.</text>
</comment>
<feature type="transmembrane region" description="Helical" evidence="2">
    <location>
        <begin position="122"/>
        <end position="141"/>
    </location>
</feature>
<keyword evidence="4" id="KW-1185">Reference proteome</keyword>
<name>A0AAD6XYZ4_9AGAR</name>
<reference evidence="3" key="1">
    <citation type="submission" date="2023-03" db="EMBL/GenBank/DDBJ databases">
        <title>Massive genome expansion in bonnet fungi (Mycena s.s.) driven by repeated elements and novel gene families across ecological guilds.</title>
        <authorList>
            <consortium name="Lawrence Berkeley National Laboratory"/>
            <person name="Harder C.B."/>
            <person name="Miyauchi S."/>
            <person name="Viragh M."/>
            <person name="Kuo A."/>
            <person name="Thoen E."/>
            <person name="Andreopoulos B."/>
            <person name="Lu D."/>
            <person name="Skrede I."/>
            <person name="Drula E."/>
            <person name="Henrissat B."/>
            <person name="Morin E."/>
            <person name="Kohler A."/>
            <person name="Barry K."/>
            <person name="LaButti K."/>
            <person name="Morin E."/>
            <person name="Salamov A."/>
            <person name="Lipzen A."/>
            <person name="Mereny Z."/>
            <person name="Hegedus B."/>
            <person name="Baldrian P."/>
            <person name="Stursova M."/>
            <person name="Weitz H."/>
            <person name="Taylor A."/>
            <person name="Grigoriev I.V."/>
            <person name="Nagy L.G."/>
            <person name="Martin F."/>
            <person name="Kauserud H."/>
        </authorList>
    </citation>
    <scope>NUCLEOTIDE SEQUENCE</scope>
    <source>
        <strain evidence="3">CBHHK173m</strain>
    </source>
</reference>
<sequence>MDDEPIEPRRRSKWIPITALAAGTVLIAAPLVYLWRVGKPQRVSLRSAAAPPPRRAGALSSASAATSRFTLPAPEVPLAKPSLPPPRPAGGSDWDDDDNWGVPPAPPDPNDNFNASLYTFKAFGAATLIVGSLAFAGIWGLRVYVEADTAAEFGAKMRLAIMQRMPLLAQRMRSALQPPTPVDAHTALVVPTDRPWDSDEAEVRLAAAFDNGGLGAWADAAVREVEAEAQLEMKAREDLEKYGPRKSP</sequence>
<protein>
    <recommendedName>
        <fullName evidence="5">Transmembrane protein</fullName>
    </recommendedName>
</protein>
<evidence type="ECO:0000313" key="3">
    <source>
        <dbReference type="EMBL" id="KAJ7102572.1"/>
    </source>
</evidence>
<feature type="region of interest" description="Disordered" evidence="1">
    <location>
        <begin position="74"/>
        <end position="108"/>
    </location>
</feature>
<evidence type="ECO:0000256" key="2">
    <source>
        <dbReference type="SAM" id="Phobius"/>
    </source>
</evidence>
<dbReference type="EMBL" id="JARJCN010000003">
    <property type="protein sequence ID" value="KAJ7102572.1"/>
    <property type="molecule type" value="Genomic_DNA"/>
</dbReference>